<dbReference type="OrthoDB" id="4132249at2759"/>
<name>A0A2V1CXW5_9PLEO</name>
<dbReference type="EMBL" id="KZ806705">
    <property type="protein sequence ID" value="PVH90109.1"/>
    <property type="molecule type" value="Genomic_DNA"/>
</dbReference>
<dbReference type="PANTHER" id="PTHR31668">
    <property type="entry name" value="GLUCOSE TRANSPORT TRANSCRIPTION REGULATOR RGT1-RELATED-RELATED"/>
    <property type="match status" value="1"/>
</dbReference>
<protein>
    <submittedName>
        <fullName evidence="3">Uncharacterized protein</fullName>
    </submittedName>
</protein>
<sequence>SNRTHALHKHRPISLFPTIHPPSPDDISNERPIASGLDMMINLYKPVDDTFINVWNKVRTHASPTWIAQVQNQLSDALPPYFDCTESQAVELRVTQQWLRTMLWQLCVSQGLVSSVAADNSMTFKYPIEISRNLLSTTHQFSQQAMEVHGMGLIEKLFDIACCLTDVVACIPFSPDTFALGPQDYVSQFLTLLSALHSGQTRYLQLLVAKVSKVLPNLPLPQSLNIPPLGSGLGLAPSSLGAVPSNIGDELSSLTSVTLPSYLSTELIRQLTAQAGAQLPFSTFQHSLLQAPASRVEDLSLYDSSAPHSTHSSSSAPASQIGTPEPYDSTSQPRSQLPTQGHGHPAHTIPSSHPQHATIQSHQLGI</sequence>
<keyword evidence="1" id="KW-0539">Nucleus</keyword>
<feature type="compositionally biased region" description="Low complexity" evidence="2">
    <location>
        <begin position="304"/>
        <end position="319"/>
    </location>
</feature>
<evidence type="ECO:0000256" key="1">
    <source>
        <dbReference type="ARBA" id="ARBA00023242"/>
    </source>
</evidence>
<dbReference type="Proteomes" id="UP000244855">
    <property type="component" value="Unassembled WGS sequence"/>
</dbReference>
<feature type="compositionally biased region" description="Polar residues" evidence="2">
    <location>
        <begin position="328"/>
        <end position="339"/>
    </location>
</feature>
<dbReference type="PANTHER" id="PTHR31668:SF20">
    <property type="entry name" value="ZN(II)2CYS6 TRANSCRIPTION FACTOR (EUROFUNG)"/>
    <property type="match status" value="1"/>
</dbReference>
<reference evidence="3 4" key="1">
    <citation type="journal article" date="2018" name="Sci. Rep.">
        <title>Comparative genomics provides insights into the lifestyle and reveals functional heterogeneity of dark septate endophytic fungi.</title>
        <authorList>
            <person name="Knapp D.G."/>
            <person name="Nemeth J.B."/>
            <person name="Barry K."/>
            <person name="Hainaut M."/>
            <person name="Henrissat B."/>
            <person name="Johnson J."/>
            <person name="Kuo A."/>
            <person name="Lim J.H.P."/>
            <person name="Lipzen A."/>
            <person name="Nolan M."/>
            <person name="Ohm R.A."/>
            <person name="Tamas L."/>
            <person name="Grigoriev I.V."/>
            <person name="Spatafora J.W."/>
            <person name="Nagy L.G."/>
            <person name="Kovacs G.M."/>
        </authorList>
    </citation>
    <scope>NUCLEOTIDE SEQUENCE [LARGE SCALE GENOMIC DNA]</scope>
    <source>
        <strain evidence="3 4">DSE2036</strain>
    </source>
</reference>
<feature type="compositionally biased region" description="Polar residues" evidence="2">
    <location>
        <begin position="349"/>
        <end position="366"/>
    </location>
</feature>
<dbReference type="InterPro" id="IPR050797">
    <property type="entry name" value="Carb_Metab_Trans_Reg"/>
</dbReference>
<proteinExistence type="predicted"/>
<feature type="non-terminal residue" evidence="3">
    <location>
        <position position="1"/>
    </location>
</feature>
<feature type="non-terminal residue" evidence="3">
    <location>
        <position position="366"/>
    </location>
</feature>
<accession>A0A2V1CXW5</accession>
<evidence type="ECO:0000256" key="2">
    <source>
        <dbReference type="SAM" id="MobiDB-lite"/>
    </source>
</evidence>
<evidence type="ECO:0000313" key="3">
    <source>
        <dbReference type="EMBL" id="PVH90109.1"/>
    </source>
</evidence>
<dbReference type="STRING" id="97972.A0A2V1CXW5"/>
<dbReference type="AlphaFoldDB" id="A0A2V1CXW5"/>
<feature type="region of interest" description="Disordered" evidence="2">
    <location>
        <begin position="302"/>
        <end position="366"/>
    </location>
</feature>
<evidence type="ECO:0000313" key="4">
    <source>
        <dbReference type="Proteomes" id="UP000244855"/>
    </source>
</evidence>
<keyword evidence="4" id="KW-1185">Reference proteome</keyword>
<organism evidence="3 4">
    <name type="scientific">Periconia macrospinosa</name>
    <dbReference type="NCBI Taxonomy" id="97972"/>
    <lineage>
        <taxon>Eukaryota</taxon>
        <taxon>Fungi</taxon>
        <taxon>Dikarya</taxon>
        <taxon>Ascomycota</taxon>
        <taxon>Pezizomycotina</taxon>
        <taxon>Dothideomycetes</taxon>
        <taxon>Pleosporomycetidae</taxon>
        <taxon>Pleosporales</taxon>
        <taxon>Massarineae</taxon>
        <taxon>Periconiaceae</taxon>
        <taxon>Periconia</taxon>
    </lineage>
</organism>
<gene>
    <name evidence="3" type="ORF">DM02DRAFT_472314</name>
</gene>